<dbReference type="Gene3D" id="3.30.420.10">
    <property type="entry name" value="Ribonuclease H-like superfamily/Ribonuclease H"/>
    <property type="match status" value="1"/>
</dbReference>
<dbReference type="InterPro" id="IPR036397">
    <property type="entry name" value="RNaseH_sf"/>
</dbReference>
<comment type="similarity">
    <text evidence="1">Belongs to the RNase H family.</text>
</comment>
<protein>
    <recommendedName>
        <fullName evidence="2">RNase H type-1 domain-containing protein</fullName>
    </recommendedName>
</protein>
<evidence type="ECO:0000313" key="3">
    <source>
        <dbReference type="EMBL" id="CAH0105188.1"/>
    </source>
</evidence>
<dbReference type="PROSITE" id="PS50879">
    <property type="entry name" value="RNASE_H_1"/>
    <property type="match status" value="1"/>
</dbReference>
<keyword evidence="4" id="KW-1185">Reference proteome</keyword>
<dbReference type="PANTHER" id="PTHR10642:SF31">
    <property type="entry name" value="RIBONUCLEASE H1"/>
    <property type="match status" value="1"/>
</dbReference>
<accession>A0A8J2RXU9</accession>
<feature type="domain" description="RNase H type-1" evidence="2">
    <location>
        <begin position="123"/>
        <end position="257"/>
    </location>
</feature>
<comment type="caution">
    <text evidence="3">The sequence shown here is derived from an EMBL/GenBank/DDBJ whole genome shotgun (WGS) entry which is preliminary data.</text>
</comment>
<dbReference type="GO" id="GO:0003676">
    <property type="term" value="F:nucleic acid binding"/>
    <property type="evidence" value="ECO:0007669"/>
    <property type="project" value="InterPro"/>
</dbReference>
<dbReference type="Proteomes" id="UP000789390">
    <property type="component" value="Unassembled WGS sequence"/>
</dbReference>
<dbReference type="SUPFAM" id="SSF53098">
    <property type="entry name" value="Ribonuclease H-like"/>
    <property type="match status" value="1"/>
</dbReference>
<sequence length="420" mass="46986">MVYAETGTESLSWRTKLLTRKYLINLSYKPHNPMHKPFIQLATTTTQCKPRSSPGLIKELDFVKSLGISLVSHQLHLPSTYKYPPPSTPPDCKTSWFPLNKEQAMACRHRTTNLFITLNSSAPVTSIRAYTDGSKSSTPESTTCAIFVPTLNHEHAYTLTKGSSIFTAEVTAIYQALKFIYDVDDCPPEAIIYSDSSSAITAISSNSLSDNEAVTATREIIASLKSSGTRTRLAWIPSHTGIEGNERADRLAAMECNTQDGDSINNSLSPKEMVSIIRANWATNLLRNQQNCNKSCIQMRTRLGTIKWHQHANRQVAICLHRLRSGHNRLNAFNHRIDPEADPSCRFGCTAIENTRHVLESCPRNEEFLLKILQFFSARNLDLNANNMLGLNPAIDSDSQFKIRNLKTQFLTQSALINII</sequence>
<evidence type="ECO:0000256" key="1">
    <source>
        <dbReference type="ARBA" id="ARBA00005300"/>
    </source>
</evidence>
<dbReference type="InterPro" id="IPR050092">
    <property type="entry name" value="RNase_H"/>
</dbReference>
<dbReference type="InterPro" id="IPR012337">
    <property type="entry name" value="RNaseH-like_sf"/>
</dbReference>
<dbReference type="CDD" id="cd09276">
    <property type="entry name" value="Rnase_HI_RT_non_LTR"/>
    <property type="match status" value="1"/>
</dbReference>
<dbReference type="GO" id="GO:0004523">
    <property type="term" value="F:RNA-DNA hybrid ribonuclease activity"/>
    <property type="evidence" value="ECO:0007669"/>
    <property type="project" value="InterPro"/>
</dbReference>
<proteinExistence type="inferred from homology"/>
<dbReference type="OrthoDB" id="6355990at2759"/>
<dbReference type="FunFam" id="3.30.420.10:FF:000189">
    <property type="entry name" value="Uncharacterized protein"/>
    <property type="match status" value="1"/>
</dbReference>
<dbReference type="AlphaFoldDB" id="A0A8J2RXU9"/>
<dbReference type="EMBL" id="CAKKLH010000173">
    <property type="protein sequence ID" value="CAH0105188.1"/>
    <property type="molecule type" value="Genomic_DNA"/>
</dbReference>
<gene>
    <name evidence="3" type="ORF">DGAL_LOCUS8202</name>
</gene>
<evidence type="ECO:0000259" key="2">
    <source>
        <dbReference type="PROSITE" id="PS50879"/>
    </source>
</evidence>
<dbReference type="GO" id="GO:0043137">
    <property type="term" value="P:DNA replication, removal of RNA primer"/>
    <property type="evidence" value="ECO:0007669"/>
    <property type="project" value="TreeGrafter"/>
</dbReference>
<organism evidence="3 4">
    <name type="scientific">Daphnia galeata</name>
    <dbReference type="NCBI Taxonomy" id="27404"/>
    <lineage>
        <taxon>Eukaryota</taxon>
        <taxon>Metazoa</taxon>
        <taxon>Ecdysozoa</taxon>
        <taxon>Arthropoda</taxon>
        <taxon>Crustacea</taxon>
        <taxon>Branchiopoda</taxon>
        <taxon>Diplostraca</taxon>
        <taxon>Cladocera</taxon>
        <taxon>Anomopoda</taxon>
        <taxon>Daphniidae</taxon>
        <taxon>Daphnia</taxon>
    </lineage>
</organism>
<reference evidence="3" key="1">
    <citation type="submission" date="2021-11" db="EMBL/GenBank/DDBJ databases">
        <authorList>
            <person name="Schell T."/>
        </authorList>
    </citation>
    <scope>NUCLEOTIDE SEQUENCE</scope>
    <source>
        <strain evidence="3">M5</strain>
    </source>
</reference>
<dbReference type="Pfam" id="PF00075">
    <property type="entry name" value="RNase_H"/>
    <property type="match status" value="1"/>
</dbReference>
<dbReference type="PANTHER" id="PTHR10642">
    <property type="entry name" value="RIBONUCLEASE H1"/>
    <property type="match status" value="1"/>
</dbReference>
<name>A0A8J2RXU9_9CRUS</name>
<dbReference type="InterPro" id="IPR002156">
    <property type="entry name" value="RNaseH_domain"/>
</dbReference>
<evidence type="ECO:0000313" key="4">
    <source>
        <dbReference type="Proteomes" id="UP000789390"/>
    </source>
</evidence>